<feature type="domain" description="Thioredoxin" evidence="4">
    <location>
        <begin position="254"/>
        <end position="376"/>
    </location>
</feature>
<comment type="similarity">
    <text evidence="1">Belongs to the protein disulfide isomerase family.</text>
</comment>
<dbReference type="Proteomes" id="UP001209878">
    <property type="component" value="Unassembled WGS sequence"/>
</dbReference>
<evidence type="ECO:0000256" key="2">
    <source>
        <dbReference type="SAM" id="MobiDB-lite"/>
    </source>
</evidence>
<dbReference type="PRINTS" id="PR00421">
    <property type="entry name" value="THIOREDOXIN"/>
</dbReference>
<dbReference type="GO" id="GO:0006457">
    <property type="term" value="P:protein folding"/>
    <property type="evidence" value="ECO:0007669"/>
    <property type="project" value="TreeGrafter"/>
</dbReference>
<keyword evidence="6" id="KW-1185">Reference proteome</keyword>
<evidence type="ECO:0000259" key="4">
    <source>
        <dbReference type="PROSITE" id="PS51352"/>
    </source>
</evidence>
<dbReference type="Gene3D" id="3.40.30.10">
    <property type="entry name" value="Glutaredoxin"/>
    <property type="match status" value="6"/>
</dbReference>
<keyword evidence="3" id="KW-0732">Signal</keyword>
<dbReference type="AlphaFoldDB" id="A0AAD9KA44"/>
<protein>
    <recommendedName>
        <fullName evidence="4">Thioredoxin domain-containing protein</fullName>
    </recommendedName>
</protein>
<dbReference type="SUPFAM" id="SSF52833">
    <property type="entry name" value="Thioredoxin-like"/>
    <property type="match status" value="6"/>
</dbReference>
<evidence type="ECO:0000313" key="6">
    <source>
        <dbReference type="Proteomes" id="UP001209878"/>
    </source>
</evidence>
<feature type="domain" description="Thioredoxin" evidence="4">
    <location>
        <begin position="616"/>
        <end position="759"/>
    </location>
</feature>
<dbReference type="Pfam" id="PF00085">
    <property type="entry name" value="Thioredoxin"/>
    <property type="match status" value="5"/>
</dbReference>
<dbReference type="InterPro" id="IPR051063">
    <property type="entry name" value="PDI"/>
</dbReference>
<evidence type="ECO:0000313" key="5">
    <source>
        <dbReference type="EMBL" id="KAK2166678.1"/>
    </source>
</evidence>
<sequence>MEVHVLLVVLVCCLAWLQQPGVAAKKKSKQNDLIHSVDDIKVFKKLIRTHNNVLVVFVKKDKDVSKHVDMYLTVADQMRGRATLARVNCYDAKKLCKKLKVSPDSFILKHYKDGEFNKDYDRKSTVKSMVRFLMDPTGDIPWEEDATAGDVVHIDTQQHLQKVLRKEKRPILIMFYAPWCGFCKKLKPDYASAATELKGHSVLAGMDVDRPENMDVRMVYNITGFPTILYFERGQLKYKYGGKNDKEGIIAWMKDPGPPKEEEKEPQWADEESEVVHLTDDTFDDYIASNPSVLVMFYAPWCGHCKKMKPEFTQAAEKMKEDGIEGKLAALEATENRKTAEKFKVKGYPTVKYFKDGNLEFDFNERTADKVIEFMKDPKEPPPPPPPEPSWEDIPSEVNHLSDDNYKSFLKKKKHTLVMFYAPWCGHCKKAKPEFMAAAEKYKEDLKVNFAAIDCTKHTATCQAEDVSGYPTFVYFNYGKNSMKYTGGREEADFLKFMKDPLNPGAAEAPAPPPPEEQWAEIAGQENLNHLTGSKFDDFLAQYNSALVMFYAPWCGHCKAMKPAYAEAATIMKAKNVAGALGTVDVTVESQLGERFQVKSFPTLKYFKNGKEEFLYERGRKATDFVSFMENPVSGKEPEKAPEPKWSDEAKSISHLDDSTFNQWLGSDKEHAIIMFYAPWCGHCKQAKPEYVAAADILVGDKSRYLAAVDCTTAKDACQKQGVTGYPTFKYYHQGGFVSKYSGARNKQAFLDFFAEQQEKVAAAKQPPKQEKPKQEEKPKPQLKQQDSKAKGKTKKEEL</sequence>
<feature type="chain" id="PRO_5042103433" description="Thioredoxin domain-containing protein" evidence="3">
    <location>
        <begin position="24"/>
        <end position="799"/>
    </location>
</feature>
<dbReference type="PANTHER" id="PTHR45672">
    <property type="entry name" value="PROTEIN DISULFIDE-ISOMERASE C17H9.14C-RELATED"/>
    <property type="match status" value="1"/>
</dbReference>
<feature type="domain" description="Thioredoxin" evidence="4">
    <location>
        <begin position="507"/>
        <end position="614"/>
    </location>
</feature>
<dbReference type="EMBL" id="JAODUO010001311">
    <property type="protein sequence ID" value="KAK2166678.1"/>
    <property type="molecule type" value="Genomic_DNA"/>
</dbReference>
<name>A0AAD9KA44_RIDPI</name>
<dbReference type="InterPro" id="IPR046374">
    <property type="entry name" value="PDI_a_PDIR"/>
</dbReference>
<organism evidence="5 6">
    <name type="scientific">Ridgeia piscesae</name>
    <name type="common">Tubeworm</name>
    <dbReference type="NCBI Taxonomy" id="27915"/>
    <lineage>
        <taxon>Eukaryota</taxon>
        <taxon>Metazoa</taxon>
        <taxon>Spiralia</taxon>
        <taxon>Lophotrochozoa</taxon>
        <taxon>Annelida</taxon>
        <taxon>Polychaeta</taxon>
        <taxon>Sedentaria</taxon>
        <taxon>Canalipalpata</taxon>
        <taxon>Sabellida</taxon>
        <taxon>Siboglinidae</taxon>
        <taxon>Ridgeia</taxon>
    </lineage>
</organism>
<dbReference type="GO" id="GO:0003756">
    <property type="term" value="F:protein disulfide isomerase activity"/>
    <property type="evidence" value="ECO:0007669"/>
    <property type="project" value="InterPro"/>
</dbReference>
<feature type="domain" description="Thioredoxin" evidence="4">
    <location>
        <begin position="131"/>
        <end position="253"/>
    </location>
</feature>
<evidence type="ECO:0000256" key="3">
    <source>
        <dbReference type="SAM" id="SignalP"/>
    </source>
</evidence>
<dbReference type="InterPro" id="IPR017937">
    <property type="entry name" value="Thioredoxin_CS"/>
</dbReference>
<feature type="signal peptide" evidence="3">
    <location>
        <begin position="1"/>
        <end position="23"/>
    </location>
</feature>
<gene>
    <name evidence="5" type="ORF">NP493_1310g00031</name>
</gene>
<dbReference type="InterPro" id="IPR013766">
    <property type="entry name" value="Thioredoxin_domain"/>
</dbReference>
<dbReference type="CDD" id="cd02997">
    <property type="entry name" value="PDI_a_PDIR"/>
    <property type="match status" value="3"/>
</dbReference>
<proteinExistence type="inferred from homology"/>
<dbReference type="InterPro" id="IPR036249">
    <property type="entry name" value="Thioredoxin-like_sf"/>
</dbReference>
<evidence type="ECO:0000256" key="1">
    <source>
        <dbReference type="ARBA" id="ARBA00006347"/>
    </source>
</evidence>
<feature type="domain" description="Thioredoxin" evidence="4">
    <location>
        <begin position="378"/>
        <end position="503"/>
    </location>
</feature>
<dbReference type="GO" id="GO:0005783">
    <property type="term" value="C:endoplasmic reticulum"/>
    <property type="evidence" value="ECO:0007669"/>
    <property type="project" value="TreeGrafter"/>
</dbReference>
<reference evidence="5" key="1">
    <citation type="journal article" date="2023" name="Mol. Biol. Evol.">
        <title>Third-Generation Sequencing Reveals the Adaptive Role of the Epigenome in Three Deep-Sea Polychaetes.</title>
        <authorList>
            <person name="Perez M."/>
            <person name="Aroh O."/>
            <person name="Sun Y."/>
            <person name="Lan Y."/>
            <person name="Juniper S.K."/>
            <person name="Young C.R."/>
            <person name="Angers B."/>
            <person name="Qian P.Y."/>
        </authorList>
    </citation>
    <scope>NUCLEOTIDE SEQUENCE</scope>
    <source>
        <strain evidence="5">R07B-5</strain>
    </source>
</reference>
<feature type="compositionally biased region" description="Basic and acidic residues" evidence="2">
    <location>
        <begin position="768"/>
        <end position="799"/>
    </location>
</feature>
<dbReference type="PROSITE" id="PS51352">
    <property type="entry name" value="THIOREDOXIN_2"/>
    <property type="match status" value="5"/>
</dbReference>
<dbReference type="PANTHER" id="PTHR45672:SF2">
    <property type="entry name" value="PROTEIN DISULFIDE-ISOMERASE A5"/>
    <property type="match status" value="1"/>
</dbReference>
<feature type="region of interest" description="Disordered" evidence="2">
    <location>
        <begin position="375"/>
        <end position="397"/>
    </location>
</feature>
<dbReference type="PROSITE" id="PS00194">
    <property type="entry name" value="THIOREDOXIN_1"/>
    <property type="match status" value="2"/>
</dbReference>
<comment type="caution">
    <text evidence="5">The sequence shown here is derived from an EMBL/GenBank/DDBJ whole genome shotgun (WGS) entry which is preliminary data.</text>
</comment>
<accession>A0AAD9KA44</accession>
<feature type="region of interest" description="Disordered" evidence="2">
    <location>
        <begin position="760"/>
        <end position="799"/>
    </location>
</feature>